<keyword evidence="3" id="KW-1185">Reference proteome</keyword>
<dbReference type="AlphaFoldDB" id="A0A2A9MQV0"/>
<proteinExistence type="predicted"/>
<feature type="transmembrane region" description="Helical" evidence="1">
    <location>
        <begin position="99"/>
        <end position="120"/>
    </location>
</feature>
<keyword evidence="1" id="KW-0812">Transmembrane</keyword>
<accession>A0A2A9MQV0</accession>
<sequence>MYLGGVDDIPIEGTEYEKSKPRILLVSLYCGAAIGGCVAMGIFGALLYYFYRAPTHLSITLALATSLATLFMAGFIWLGILVSSQMQIWLTDTVTKIEFIVYLLDSMAAGIALYQVQYVFNSPTSGGPRSFLPRLRQTSRLFLLHRLGLQGAAQRIGGETITSQNADSRGKS</sequence>
<keyword evidence="1" id="KW-0472">Membrane</keyword>
<name>A0A2A9MQV0_BESBE</name>
<evidence type="ECO:0000256" key="1">
    <source>
        <dbReference type="SAM" id="Phobius"/>
    </source>
</evidence>
<protein>
    <recommendedName>
        <fullName evidence="4">Transmembrane protein</fullName>
    </recommendedName>
</protein>
<evidence type="ECO:0000313" key="2">
    <source>
        <dbReference type="EMBL" id="PFH38550.1"/>
    </source>
</evidence>
<organism evidence="2 3">
    <name type="scientific">Besnoitia besnoiti</name>
    <name type="common">Apicomplexan protozoan</name>
    <dbReference type="NCBI Taxonomy" id="94643"/>
    <lineage>
        <taxon>Eukaryota</taxon>
        <taxon>Sar</taxon>
        <taxon>Alveolata</taxon>
        <taxon>Apicomplexa</taxon>
        <taxon>Conoidasida</taxon>
        <taxon>Coccidia</taxon>
        <taxon>Eucoccidiorida</taxon>
        <taxon>Eimeriorina</taxon>
        <taxon>Sarcocystidae</taxon>
        <taxon>Besnoitia</taxon>
    </lineage>
</organism>
<dbReference type="Proteomes" id="UP000224006">
    <property type="component" value="Chromosome I"/>
</dbReference>
<feature type="transmembrane region" description="Helical" evidence="1">
    <location>
        <begin position="57"/>
        <end position="78"/>
    </location>
</feature>
<evidence type="ECO:0008006" key="4">
    <source>
        <dbReference type="Google" id="ProtNLM"/>
    </source>
</evidence>
<dbReference type="KEGG" id="bbes:BESB_008920"/>
<comment type="caution">
    <text evidence="2">The sequence shown here is derived from an EMBL/GenBank/DDBJ whole genome shotgun (WGS) entry which is preliminary data.</text>
</comment>
<dbReference type="VEuPathDB" id="ToxoDB:BESB_008920"/>
<evidence type="ECO:0000313" key="3">
    <source>
        <dbReference type="Proteomes" id="UP000224006"/>
    </source>
</evidence>
<keyword evidence="1" id="KW-1133">Transmembrane helix</keyword>
<dbReference type="EMBL" id="NWUJ01000001">
    <property type="protein sequence ID" value="PFH38550.1"/>
    <property type="molecule type" value="Genomic_DNA"/>
</dbReference>
<dbReference type="RefSeq" id="XP_029222559.1">
    <property type="nucleotide sequence ID" value="XM_029359646.1"/>
</dbReference>
<dbReference type="OrthoDB" id="354204at2759"/>
<dbReference type="GeneID" id="40305954"/>
<gene>
    <name evidence="2" type="ORF">BESB_008920</name>
</gene>
<reference evidence="2 3" key="1">
    <citation type="submission" date="2017-09" db="EMBL/GenBank/DDBJ databases">
        <title>Genome sequencing of Besnoitia besnoiti strain Bb-Ger1.</title>
        <authorList>
            <person name="Schares G."/>
            <person name="Venepally P."/>
            <person name="Lorenzi H.A."/>
        </authorList>
    </citation>
    <scope>NUCLEOTIDE SEQUENCE [LARGE SCALE GENOMIC DNA]</scope>
    <source>
        <strain evidence="2 3">Bb-Ger1</strain>
    </source>
</reference>
<feature type="transmembrane region" description="Helical" evidence="1">
    <location>
        <begin position="23"/>
        <end position="51"/>
    </location>
</feature>